<evidence type="ECO:0000256" key="7">
    <source>
        <dbReference type="ARBA" id="ARBA00022982"/>
    </source>
</evidence>
<reference evidence="11" key="1">
    <citation type="submission" date="2025-08" db="UniProtKB">
        <authorList>
            <consortium name="Ensembl"/>
        </authorList>
    </citation>
    <scope>IDENTIFICATION</scope>
</reference>
<keyword evidence="8" id="KW-1133">Transmembrane helix</keyword>
<dbReference type="GO" id="GO:0005743">
    <property type="term" value="C:mitochondrial inner membrane"/>
    <property type="evidence" value="ECO:0007669"/>
    <property type="project" value="UniProtKB-SubCell"/>
</dbReference>
<comment type="subcellular location">
    <subcellularLocation>
        <location evidence="1">Mitochondrion inner membrane</location>
        <topology evidence="1">Single-pass membrane protein</topology>
        <orientation evidence="1">Matrix side</orientation>
    </subcellularLocation>
</comment>
<evidence type="ECO:0000256" key="4">
    <source>
        <dbReference type="ARBA" id="ARBA00022660"/>
    </source>
</evidence>
<organism evidence="11 12">
    <name type="scientific">Anser cygnoides</name>
    <name type="common">Swan goose</name>
    <dbReference type="NCBI Taxonomy" id="8845"/>
    <lineage>
        <taxon>Eukaryota</taxon>
        <taxon>Metazoa</taxon>
        <taxon>Chordata</taxon>
        <taxon>Craniata</taxon>
        <taxon>Vertebrata</taxon>
        <taxon>Euteleostomi</taxon>
        <taxon>Archelosauria</taxon>
        <taxon>Archosauria</taxon>
        <taxon>Dinosauria</taxon>
        <taxon>Saurischia</taxon>
        <taxon>Theropoda</taxon>
        <taxon>Coelurosauria</taxon>
        <taxon>Aves</taxon>
        <taxon>Neognathae</taxon>
        <taxon>Galloanserae</taxon>
        <taxon>Anseriformes</taxon>
        <taxon>Anatidae</taxon>
        <taxon>Anserinae</taxon>
        <taxon>Anser</taxon>
    </lineage>
</organism>
<evidence type="ECO:0000313" key="12">
    <source>
        <dbReference type="Proteomes" id="UP000694521"/>
    </source>
</evidence>
<evidence type="ECO:0000256" key="6">
    <source>
        <dbReference type="ARBA" id="ARBA00022792"/>
    </source>
</evidence>
<dbReference type="PANTHER" id="PTHR13099:SF0">
    <property type="entry name" value="NADH DEHYDROGENASE [UBIQUINONE] 1 SUBUNIT C2-RELATED"/>
    <property type="match status" value="1"/>
</dbReference>
<proteinExistence type="inferred from homology"/>
<dbReference type="PANTHER" id="PTHR13099">
    <property type="entry name" value="NADH-UBIQUINONE OXIDOREDUCTASE SUBUNIT B14.5B"/>
    <property type="match status" value="1"/>
</dbReference>
<evidence type="ECO:0000256" key="10">
    <source>
        <dbReference type="ARBA" id="ARBA00023136"/>
    </source>
</evidence>
<evidence type="ECO:0000256" key="5">
    <source>
        <dbReference type="ARBA" id="ARBA00022692"/>
    </source>
</evidence>
<dbReference type="InterPro" id="IPR009423">
    <property type="entry name" value="NDUC2"/>
</dbReference>
<dbReference type="Proteomes" id="UP000694521">
    <property type="component" value="Unplaced"/>
</dbReference>
<evidence type="ECO:0000256" key="2">
    <source>
        <dbReference type="ARBA" id="ARBA00008674"/>
    </source>
</evidence>
<keyword evidence="5" id="KW-0812">Transmembrane</keyword>
<keyword evidence="7" id="KW-0249">Electron transport</keyword>
<name>A0A8B9DV31_ANSCY</name>
<evidence type="ECO:0008006" key="13">
    <source>
        <dbReference type="Google" id="ProtNLM"/>
    </source>
</evidence>
<evidence type="ECO:0000313" key="11">
    <source>
        <dbReference type="Ensembl" id="ENSACDP00005011889.1"/>
    </source>
</evidence>
<dbReference type="Pfam" id="PF06374">
    <property type="entry name" value="NDUF_C2"/>
    <property type="match status" value="1"/>
</dbReference>
<protein>
    <recommendedName>
        <fullName evidence="13">NADH dehydrogenase [ubiquinone] 1 subunit C2</fullName>
    </recommendedName>
</protein>
<keyword evidence="6" id="KW-0999">Mitochondrion inner membrane</keyword>
<keyword evidence="4" id="KW-0679">Respiratory chain</keyword>
<keyword evidence="10" id="KW-0472">Membrane</keyword>
<evidence type="ECO:0000256" key="1">
    <source>
        <dbReference type="ARBA" id="ARBA00004298"/>
    </source>
</evidence>
<evidence type="ECO:0000256" key="9">
    <source>
        <dbReference type="ARBA" id="ARBA00023128"/>
    </source>
</evidence>
<evidence type="ECO:0000256" key="3">
    <source>
        <dbReference type="ARBA" id="ARBA00022448"/>
    </source>
</evidence>
<evidence type="ECO:0000256" key="8">
    <source>
        <dbReference type="ARBA" id="ARBA00022989"/>
    </source>
</evidence>
<comment type="similarity">
    <text evidence="2">Belongs to the complex I NDUFC2 subunit family.</text>
</comment>
<dbReference type="GO" id="GO:0006120">
    <property type="term" value="P:mitochondrial electron transport, NADH to ubiquinone"/>
    <property type="evidence" value="ECO:0007669"/>
    <property type="project" value="InterPro"/>
</dbReference>
<dbReference type="Ensembl" id="ENSACDT00005014361.1">
    <property type="protein sequence ID" value="ENSACDP00005011889.1"/>
    <property type="gene ID" value="ENSACDG00005008770.1"/>
</dbReference>
<keyword evidence="9" id="KW-0496">Mitochondrion</keyword>
<dbReference type="AlphaFoldDB" id="A0A8B9DV31"/>
<accession>A0A8B9DV31</accession>
<keyword evidence="12" id="KW-1185">Reference proteome</keyword>
<keyword evidence="3" id="KW-0813">Transport</keyword>
<reference evidence="11" key="2">
    <citation type="submission" date="2025-09" db="UniProtKB">
        <authorList>
            <consortium name="Ensembl"/>
        </authorList>
    </citation>
    <scope>IDENTIFICATION</scope>
</reference>
<sequence>MSLRGSGPFLGAICALLGVHRQVLFATVGWVVGYFLAKRTEYIHAKQDREMFEYIRHHPEDFKTAAARGCGAFRFQNAVMSLQKISRAGGGERNK</sequence>